<evidence type="ECO:0000256" key="1">
    <source>
        <dbReference type="ARBA" id="ARBA00004370"/>
    </source>
</evidence>
<comment type="subcellular location">
    <subcellularLocation>
        <location evidence="1">Membrane</location>
    </subcellularLocation>
</comment>
<dbReference type="InterPro" id="IPR050307">
    <property type="entry name" value="Sterol_Desaturase_Related"/>
</dbReference>
<evidence type="ECO:0000313" key="7">
    <source>
        <dbReference type="EMBL" id="TDH65272.1"/>
    </source>
</evidence>
<organism evidence="7 8">
    <name type="scientific">Bremia lactucae</name>
    <name type="common">Lettuce downy mildew</name>
    <dbReference type="NCBI Taxonomy" id="4779"/>
    <lineage>
        <taxon>Eukaryota</taxon>
        <taxon>Sar</taxon>
        <taxon>Stramenopiles</taxon>
        <taxon>Oomycota</taxon>
        <taxon>Peronosporomycetes</taxon>
        <taxon>Peronosporales</taxon>
        <taxon>Peronosporaceae</taxon>
        <taxon>Bremia</taxon>
    </lineage>
</organism>
<name>A0A976FEH8_BRELC</name>
<comment type="caution">
    <text evidence="7">The sequence shown here is derived from an EMBL/GenBank/DDBJ whole genome shotgun (WGS) entry which is preliminary data.</text>
</comment>
<dbReference type="GO" id="GO:0005506">
    <property type="term" value="F:iron ion binding"/>
    <property type="evidence" value="ECO:0007669"/>
    <property type="project" value="InterPro"/>
</dbReference>
<dbReference type="RefSeq" id="XP_067814771.1">
    <property type="nucleotide sequence ID" value="XM_067958375.1"/>
</dbReference>
<gene>
    <name evidence="7" type="ORF">CCR75_000267</name>
</gene>
<protein>
    <recommendedName>
        <fullName evidence="6">Fatty acid hydroxylase domain-containing protein</fullName>
    </recommendedName>
</protein>
<evidence type="ECO:0000256" key="4">
    <source>
        <dbReference type="ARBA" id="ARBA00023136"/>
    </source>
</evidence>
<reference evidence="7 8" key="1">
    <citation type="journal article" date="2021" name="Genome Biol.">
        <title>AFLAP: assembly-free linkage analysis pipeline using k-mers from genome sequencing data.</title>
        <authorList>
            <person name="Fletcher K."/>
            <person name="Zhang L."/>
            <person name="Gil J."/>
            <person name="Han R."/>
            <person name="Cavanaugh K."/>
            <person name="Michelmore R."/>
        </authorList>
    </citation>
    <scope>NUCLEOTIDE SEQUENCE [LARGE SCALE GENOMIC DNA]</scope>
    <source>
        <strain evidence="7 8">SF5</strain>
    </source>
</reference>
<evidence type="ECO:0000259" key="6">
    <source>
        <dbReference type="Pfam" id="PF04116"/>
    </source>
</evidence>
<dbReference type="GeneID" id="94344046"/>
<dbReference type="PANTHER" id="PTHR11863">
    <property type="entry name" value="STEROL DESATURASE"/>
    <property type="match status" value="1"/>
</dbReference>
<keyword evidence="8" id="KW-1185">Reference proteome</keyword>
<dbReference type="GO" id="GO:0008610">
    <property type="term" value="P:lipid biosynthetic process"/>
    <property type="evidence" value="ECO:0007669"/>
    <property type="project" value="InterPro"/>
</dbReference>
<dbReference type="Pfam" id="PF04116">
    <property type="entry name" value="FA_hydroxylase"/>
    <property type="match status" value="1"/>
</dbReference>
<keyword evidence="3 5" id="KW-1133">Transmembrane helix</keyword>
<proteinExistence type="predicted"/>
<dbReference type="OrthoDB" id="6354873at2759"/>
<feature type="transmembrane region" description="Helical" evidence="5">
    <location>
        <begin position="28"/>
        <end position="52"/>
    </location>
</feature>
<evidence type="ECO:0000256" key="3">
    <source>
        <dbReference type="ARBA" id="ARBA00022989"/>
    </source>
</evidence>
<evidence type="ECO:0000313" key="8">
    <source>
        <dbReference type="Proteomes" id="UP000294530"/>
    </source>
</evidence>
<evidence type="ECO:0000256" key="2">
    <source>
        <dbReference type="ARBA" id="ARBA00022692"/>
    </source>
</evidence>
<sequence length="304" mass="35647">MVSTIPSAIGMKSSVSIISTLHFVFRRFIYYTLINAFICSVALGSFVTVSSLTGKGLLIVQIYIATLLRILAPIKWFEWIGTKKSHINGAKRIHLTKIQIQSIYWRILWLVVTTEGISFWFAKQTAVPMQSHLTWKSFMLEYASFIPKSLVFEIIFDYFHYAMHRMCHYSSWLYVHVHKQHHRHIHPCPLSTYEQDGFDLCLTNVLPFCLAWTLCFSFSEIQLHMIFAYKAYVEVAGHSGLEIKGFSFPQMPLLNYFTSFGLRVHDHDLHHTIQRWNFAKRFSLWDKIFGTFRPGKQLLDDRQY</sequence>
<keyword evidence="4 5" id="KW-0472">Membrane</keyword>
<dbReference type="Proteomes" id="UP000294530">
    <property type="component" value="Unassembled WGS sequence"/>
</dbReference>
<dbReference type="InterPro" id="IPR006694">
    <property type="entry name" value="Fatty_acid_hydroxylase"/>
</dbReference>
<dbReference type="GO" id="GO:0016491">
    <property type="term" value="F:oxidoreductase activity"/>
    <property type="evidence" value="ECO:0007669"/>
    <property type="project" value="InterPro"/>
</dbReference>
<dbReference type="KEGG" id="blac:94344046"/>
<feature type="domain" description="Fatty acid hydroxylase" evidence="6">
    <location>
        <begin position="151"/>
        <end position="291"/>
    </location>
</feature>
<accession>A0A976FEH8</accession>
<evidence type="ECO:0000256" key="5">
    <source>
        <dbReference type="SAM" id="Phobius"/>
    </source>
</evidence>
<dbReference type="EMBL" id="SHOA02000002">
    <property type="protein sequence ID" value="TDH65272.1"/>
    <property type="molecule type" value="Genomic_DNA"/>
</dbReference>
<feature type="transmembrane region" description="Helical" evidence="5">
    <location>
        <begin position="103"/>
        <end position="122"/>
    </location>
</feature>
<feature type="transmembrane region" description="Helical" evidence="5">
    <location>
        <begin position="142"/>
        <end position="161"/>
    </location>
</feature>
<dbReference type="GO" id="GO:0016020">
    <property type="term" value="C:membrane"/>
    <property type="evidence" value="ECO:0007669"/>
    <property type="project" value="UniProtKB-SubCell"/>
</dbReference>
<keyword evidence="2 5" id="KW-0812">Transmembrane</keyword>
<feature type="transmembrane region" description="Helical" evidence="5">
    <location>
        <begin position="58"/>
        <end position="82"/>
    </location>
</feature>
<dbReference type="AlphaFoldDB" id="A0A976FEH8"/>